<dbReference type="EMBL" id="KN578104">
    <property type="protein sequence ID" value="KHJ82635.1"/>
    <property type="molecule type" value="Genomic_DNA"/>
</dbReference>
<reference evidence="3 4" key="1">
    <citation type="submission" date="2014-03" db="EMBL/GenBank/DDBJ databases">
        <title>Draft genome of the hookworm Oesophagostomum dentatum.</title>
        <authorList>
            <person name="Mitreva M."/>
        </authorList>
    </citation>
    <scope>NUCLEOTIDE SEQUENCE [LARGE SCALE GENOMIC DNA]</scope>
    <source>
        <strain evidence="3 4">OD-Hann</strain>
    </source>
</reference>
<proteinExistence type="predicted"/>
<protein>
    <submittedName>
        <fullName evidence="3">F-box domain protein</fullName>
    </submittedName>
</protein>
<gene>
    <name evidence="3" type="ORF">OESDEN_17671</name>
</gene>
<evidence type="ECO:0000259" key="2">
    <source>
        <dbReference type="PROSITE" id="PS51034"/>
    </source>
</evidence>
<feature type="compositionally biased region" description="Pro residues" evidence="1">
    <location>
        <begin position="158"/>
        <end position="172"/>
    </location>
</feature>
<feature type="compositionally biased region" description="Basic and acidic residues" evidence="1">
    <location>
        <begin position="173"/>
        <end position="185"/>
    </location>
</feature>
<dbReference type="Proteomes" id="UP000053660">
    <property type="component" value="Unassembled WGS sequence"/>
</dbReference>
<dbReference type="OrthoDB" id="5873936at2759"/>
<dbReference type="PROSITE" id="PS51034">
    <property type="entry name" value="ZP_2"/>
    <property type="match status" value="1"/>
</dbReference>
<feature type="region of interest" description="Disordered" evidence="1">
    <location>
        <begin position="140"/>
        <end position="262"/>
    </location>
</feature>
<name>A0A0B1SHK1_OESDE</name>
<sequence length="262" mass="29565">MFRFISQPPLIVYCTASVCEGQRNQWSRGCPVWFRSICHSLLAATGITLIHLLSLGCVREEILRNMEPRSVVRLSGVSRLLRSILHSPSVDRTYWMQRLSSDFGTTKVQQAQRAGRRFRNVYAEEYAARKLAQRQNPLLLESPFNPLPRGGGGQPNAPFLPGPRGPYAPYPPEHPRAPDPPRHPDPLFPAPDPLQPIPDPNPLAVPPRINPHRPGAPFNPDPFDPFDPDNREIFPGRPNQGIPRGGPRYFPANRWDRGNDYI</sequence>
<dbReference type="InterPro" id="IPR001810">
    <property type="entry name" value="F-box_dom"/>
</dbReference>
<keyword evidence="4" id="KW-1185">Reference proteome</keyword>
<dbReference type="SUPFAM" id="SSF81383">
    <property type="entry name" value="F-box domain"/>
    <property type="match status" value="1"/>
</dbReference>
<dbReference type="Pfam" id="PF00646">
    <property type="entry name" value="F-box"/>
    <property type="match status" value="1"/>
</dbReference>
<dbReference type="AlphaFoldDB" id="A0A0B1SHK1"/>
<accession>A0A0B1SHK1</accession>
<evidence type="ECO:0000313" key="3">
    <source>
        <dbReference type="EMBL" id="KHJ82635.1"/>
    </source>
</evidence>
<feature type="domain" description="ZP" evidence="2">
    <location>
        <begin position="1"/>
        <end position="37"/>
    </location>
</feature>
<feature type="compositionally biased region" description="Pro residues" evidence="1">
    <location>
        <begin position="186"/>
        <end position="209"/>
    </location>
</feature>
<organism evidence="3 4">
    <name type="scientific">Oesophagostomum dentatum</name>
    <name type="common">Nodular worm</name>
    <dbReference type="NCBI Taxonomy" id="61180"/>
    <lineage>
        <taxon>Eukaryota</taxon>
        <taxon>Metazoa</taxon>
        <taxon>Ecdysozoa</taxon>
        <taxon>Nematoda</taxon>
        <taxon>Chromadorea</taxon>
        <taxon>Rhabditida</taxon>
        <taxon>Rhabditina</taxon>
        <taxon>Rhabditomorpha</taxon>
        <taxon>Strongyloidea</taxon>
        <taxon>Strongylidae</taxon>
        <taxon>Oesophagostomum</taxon>
    </lineage>
</organism>
<evidence type="ECO:0000313" key="4">
    <source>
        <dbReference type="Proteomes" id="UP000053660"/>
    </source>
</evidence>
<dbReference type="InterPro" id="IPR036047">
    <property type="entry name" value="F-box-like_dom_sf"/>
</dbReference>
<dbReference type="InterPro" id="IPR001507">
    <property type="entry name" value="ZP_dom"/>
</dbReference>
<evidence type="ECO:0000256" key="1">
    <source>
        <dbReference type="SAM" id="MobiDB-lite"/>
    </source>
</evidence>